<evidence type="ECO:0000313" key="2">
    <source>
        <dbReference type="Proteomes" id="UP000799755"/>
    </source>
</evidence>
<accession>A0ACB6QDL5</accession>
<reference evidence="1" key="1">
    <citation type="journal article" date="2020" name="Stud. Mycol.">
        <title>101 Dothideomycetes genomes: a test case for predicting lifestyles and emergence of pathogens.</title>
        <authorList>
            <person name="Haridas S."/>
            <person name="Albert R."/>
            <person name="Binder M."/>
            <person name="Bloem J."/>
            <person name="Labutti K."/>
            <person name="Salamov A."/>
            <person name="Andreopoulos B."/>
            <person name="Baker S."/>
            <person name="Barry K."/>
            <person name="Bills G."/>
            <person name="Bluhm B."/>
            <person name="Cannon C."/>
            <person name="Castanera R."/>
            <person name="Culley D."/>
            <person name="Daum C."/>
            <person name="Ezra D."/>
            <person name="Gonzalez J."/>
            <person name="Henrissat B."/>
            <person name="Kuo A."/>
            <person name="Liang C."/>
            <person name="Lipzen A."/>
            <person name="Lutzoni F."/>
            <person name="Magnuson J."/>
            <person name="Mondo S."/>
            <person name="Nolan M."/>
            <person name="Ohm R."/>
            <person name="Pangilinan J."/>
            <person name="Park H.-J."/>
            <person name="Ramirez L."/>
            <person name="Alfaro M."/>
            <person name="Sun H."/>
            <person name="Tritt A."/>
            <person name="Yoshinaga Y."/>
            <person name="Zwiers L.-H."/>
            <person name="Turgeon B."/>
            <person name="Goodwin S."/>
            <person name="Spatafora J."/>
            <person name="Crous P."/>
            <person name="Grigoriev I."/>
        </authorList>
    </citation>
    <scope>NUCLEOTIDE SEQUENCE</scope>
    <source>
        <strain evidence="1">ATCC 200398</strain>
    </source>
</reference>
<comment type="caution">
    <text evidence="1">The sequence shown here is derived from an EMBL/GenBank/DDBJ whole genome shotgun (WGS) entry which is preliminary data.</text>
</comment>
<dbReference type="EMBL" id="MU003532">
    <property type="protein sequence ID" value="KAF2465079.1"/>
    <property type="molecule type" value="Genomic_DNA"/>
</dbReference>
<proteinExistence type="predicted"/>
<protein>
    <submittedName>
        <fullName evidence="1">Uncharacterized protein</fullName>
    </submittedName>
</protein>
<keyword evidence="2" id="KW-1185">Reference proteome</keyword>
<evidence type="ECO:0000313" key="1">
    <source>
        <dbReference type="EMBL" id="KAF2465079.1"/>
    </source>
</evidence>
<organism evidence="1 2">
    <name type="scientific">Lindgomyces ingoldianus</name>
    <dbReference type="NCBI Taxonomy" id="673940"/>
    <lineage>
        <taxon>Eukaryota</taxon>
        <taxon>Fungi</taxon>
        <taxon>Dikarya</taxon>
        <taxon>Ascomycota</taxon>
        <taxon>Pezizomycotina</taxon>
        <taxon>Dothideomycetes</taxon>
        <taxon>Pleosporomycetidae</taxon>
        <taxon>Pleosporales</taxon>
        <taxon>Lindgomycetaceae</taxon>
        <taxon>Lindgomyces</taxon>
    </lineage>
</organism>
<sequence>MTYTELWVSTASLPVLTPFSATGSCQGPRFIACPAGKHHDNIWRISLNSSHDENVTFSSYILATFLSNQFSTPYIEPKPFNFFIETQSDVQRQRKNQTANNQEANIVTPITIRQRPTP</sequence>
<dbReference type="Proteomes" id="UP000799755">
    <property type="component" value="Unassembled WGS sequence"/>
</dbReference>
<gene>
    <name evidence="1" type="ORF">BDR25DRAFT_360979</name>
</gene>
<name>A0ACB6QDL5_9PLEO</name>